<gene>
    <name evidence="2" type="ORF">F1188_16145</name>
</gene>
<keyword evidence="3" id="KW-1185">Reference proteome</keyword>
<dbReference type="Proteomes" id="UP000324065">
    <property type="component" value="Unassembled WGS sequence"/>
</dbReference>
<dbReference type="EMBL" id="VWPJ01000018">
    <property type="protein sequence ID" value="KAA5604391.1"/>
    <property type="molecule type" value="Genomic_DNA"/>
</dbReference>
<accession>A0A5M6I873</accession>
<dbReference type="RefSeq" id="WP_150063482.1">
    <property type="nucleotide sequence ID" value="NZ_JACHII010000014.1"/>
</dbReference>
<name>A0A5M6I873_9PROT</name>
<feature type="compositionally biased region" description="Basic and acidic residues" evidence="1">
    <location>
        <begin position="78"/>
        <end position="95"/>
    </location>
</feature>
<reference evidence="2 3" key="1">
    <citation type="submission" date="2019-09" db="EMBL/GenBank/DDBJ databases">
        <title>Genome sequence of Roseospira marina, one of the more divergent members of the non-sulfur purple photosynthetic bacterial family, the Rhodospirillaceae.</title>
        <authorList>
            <person name="Meyer T."/>
            <person name="Kyndt J."/>
        </authorList>
    </citation>
    <scope>NUCLEOTIDE SEQUENCE [LARGE SCALE GENOMIC DNA]</scope>
    <source>
        <strain evidence="2 3">DSM 15113</strain>
    </source>
</reference>
<proteinExistence type="predicted"/>
<sequence>MFKIQRLALGVTEGTPAGSLQLGLNPTPDGNLVSYADHETIVASLQKAHEWHLDGAIRQIRTLTREIKMAEGKVAEMKAILDREGTQPEPERTEPEDGVSTMEVFIVPIRAA</sequence>
<evidence type="ECO:0000313" key="2">
    <source>
        <dbReference type="EMBL" id="KAA5604391.1"/>
    </source>
</evidence>
<protein>
    <submittedName>
        <fullName evidence="2">Uncharacterized protein</fullName>
    </submittedName>
</protein>
<dbReference type="AlphaFoldDB" id="A0A5M6I873"/>
<feature type="region of interest" description="Disordered" evidence="1">
    <location>
        <begin position="78"/>
        <end position="101"/>
    </location>
</feature>
<evidence type="ECO:0000313" key="3">
    <source>
        <dbReference type="Proteomes" id="UP000324065"/>
    </source>
</evidence>
<evidence type="ECO:0000256" key="1">
    <source>
        <dbReference type="SAM" id="MobiDB-lite"/>
    </source>
</evidence>
<organism evidence="2 3">
    <name type="scientific">Roseospira marina</name>
    <dbReference type="NCBI Taxonomy" id="140057"/>
    <lineage>
        <taxon>Bacteria</taxon>
        <taxon>Pseudomonadati</taxon>
        <taxon>Pseudomonadota</taxon>
        <taxon>Alphaproteobacteria</taxon>
        <taxon>Rhodospirillales</taxon>
        <taxon>Rhodospirillaceae</taxon>
        <taxon>Roseospira</taxon>
    </lineage>
</organism>
<comment type="caution">
    <text evidence="2">The sequence shown here is derived from an EMBL/GenBank/DDBJ whole genome shotgun (WGS) entry which is preliminary data.</text>
</comment>